<reference evidence="1 2" key="1">
    <citation type="submission" date="2021-05" db="EMBL/GenBank/DDBJ databases">
        <title>Kineosporia and Streptomyces sp. nov. two new marine actinobacteria isolated from Coral.</title>
        <authorList>
            <person name="Buangrab K."/>
            <person name="Sutthacheep M."/>
            <person name="Yeemin T."/>
            <person name="Harunari E."/>
            <person name="Igarashi Y."/>
            <person name="Kanchanasin P."/>
            <person name="Tanasupawat S."/>
            <person name="Phongsopitanun W."/>
        </authorList>
    </citation>
    <scope>NUCLEOTIDE SEQUENCE [LARGE SCALE GENOMIC DNA]</scope>
    <source>
        <strain evidence="1 2">J2-2</strain>
    </source>
</reference>
<organism evidence="1 2">
    <name type="scientific">Kineosporia corallincola</name>
    <dbReference type="NCBI Taxonomy" id="2835133"/>
    <lineage>
        <taxon>Bacteria</taxon>
        <taxon>Bacillati</taxon>
        <taxon>Actinomycetota</taxon>
        <taxon>Actinomycetes</taxon>
        <taxon>Kineosporiales</taxon>
        <taxon>Kineosporiaceae</taxon>
        <taxon>Kineosporia</taxon>
    </lineage>
</organism>
<sequence length="77" mass="8427">MTAHPTVLAVDIDGVVVHPLERFGGRPWNAHLADDLGIAPDALAELFFRPYWPQVITGGRLIQSYPSVPHLDSPDAQ</sequence>
<proteinExistence type="predicted"/>
<comment type="caution">
    <text evidence="1">The sequence shown here is derived from an EMBL/GenBank/DDBJ whole genome shotgun (WGS) entry which is preliminary data.</text>
</comment>
<protein>
    <recommendedName>
        <fullName evidence="3">HAD family hydrolase</fullName>
    </recommendedName>
</protein>
<evidence type="ECO:0008006" key="3">
    <source>
        <dbReference type="Google" id="ProtNLM"/>
    </source>
</evidence>
<name>A0ABS5TSP9_9ACTN</name>
<dbReference type="EMBL" id="JAHBAY010000020">
    <property type="protein sequence ID" value="MBT0773838.1"/>
    <property type="molecule type" value="Genomic_DNA"/>
</dbReference>
<dbReference type="Proteomes" id="UP001197247">
    <property type="component" value="Unassembled WGS sequence"/>
</dbReference>
<accession>A0ABS5TSP9</accession>
<keyword evidence="2" id="KW-1185">Reference proteome</keyword>
<evidence type="ECO:0000313" key="1">
    <source>
        <dbReference type="EMBL" id="MBT0773838.1"/>
    </source>
</evidence>
<evidence type="ECO:0000313" key="2">
    <source>
        <dbReference type="Proteomes" id="UP001197247"/>
    </source>
</evidence>
<dbReference type="RefSeq" id="WP_214160378.1">
    <property type="nucleotide sequence ID" value="NZ_JAHBAY010000020.1"/>
</dbReference>
<gene>
    <name evidence="1" type="ORF">KIH74_33140</name>
</gene>